<comment type="caution">
    <text evidence="1">The sequence shown here is derived from an EMBL/GenBank/DDBJ whole genome shotgun (WGS) entry which is preliminary data.</text>
</comment>
<evidence type="ECO:0000313" key="2">
    <source>
        <dbReference type="Proteomes" id="UP001605036"/>
    </source>
</evidence>
<sequence length="94" mass="11092">MLIELTSEGQKKQMIDKFDYQGVVNIKVCMENKEMELTLNYLLPHPKLEYKGDFVPETALRRIEEMANTNIRRGDVYKMLCLEGLIDLERIRRA</sequence>
<proteinExistence type="predicted"/>
<accession>A0ABD1XQ62</accession>
<dbReference type="Proteomes" id="UP001605036">
    <property type="component" value="Unassembled WGS sequence"/>
</dbReference>
<keyword evidence="2" id="KW-1185">Reference proteome</keyword>
<organism evidence="1 2">
    <name type="scientific">Riccia fluitans</name>
    <dbReference type="NCBI Taxonomy" id="41844"/>
    <lineage>
        <taxon>Eukaryota</taxon>
        <taxon>Viridiplantae</taxon>
        <taxon>Streptophyta</taxon>
        <taxon>Embryophyta</taxon>
        <taxon>Marchantiophyta</taxon>
        <taxon>Marchantiopsida</taxon>
        <taxon>Marchantiidae</taxon>
        <taxon>Marchantiales</taxon>
        <taxon>Ricciaceae</taxon>
        <taxon>Riccia</taxon>
    </lineage>
</organism>
<evidence type="ECO:0000313" key="1">
    <source>
        <dbReference type="EMBL" id="KAL2610919.1"/>
    </source>
</evidence>
<name>A0ABD1XQ62_9MARC</name>
<gene>
    <name evidence="1" type="ORF">R1flu_022611</name>
</gene>
<protein>
    <submittedName>
        <fullName evidence="1">Uncharacterized protein</fullName>
    </submittedName>
</protein>
<reference evidence="1 2" key="1">
    <citation type="submission" date="2024-09" db="EMBL/GenBank/DDBJ databases">
        <title>Chromosome-scale assembly of Riccia fluitans.</title>
        <authorList>
            <person name="Paukszto L."/>
            <person name="Sawicki J."/>
            <person name="Karawczyk K."/>
            <person name="Piernik-Szablinska J."/>
            <person name="Szczecinska M."/>
            <person name="Mazdziarz M."/>
        </authorList>
    </citation>
    <scope>NUCLEOTIDE SEQUENCE [LARGE SCALE GENOMIC DNA]</scope>
    <source>
        <strain evidence="1">Rf_01</strain>
        <tissue evidence="1">Aerial parts of the thallus</tissue>
    </source>
</reference>
<dbReference type="AlphaFoldDB" id="A0ABD1XQ62"/>
<dbReference type="EMBL" id="JBHFFA010000007">
    <property type="protein sequence ID" value="KAL2610919.1"/>
    <property type="molecule type" value="Genomic_DNA"/>
</dbReference>